<comment type="caution">
    <text evidence="3">The sequence shown here is derived from an EMBL/GenBank/DDBJ whole genome shotgun (WGS) entry which is preliminary data.</text>
</comment>
<dbReference type="InterPro" id="IPR036582">
    <property type="entry name" value="Mao_N_sf"/>
</dbReference>
<protein>
    <submittedName>
        <fullName evidence="3">Lysophospholipase L1-like esterase</fullName>
    </submittedName>
</protein>
<evidence type="ECO:0000313" key="3">
    <source>
        <dbReference type="EMBL" id="RCW47555.1"/>
    </source>
</evidence>
<dbReference type="InterPro" id="IPR036514">
    <property type="entry name" value="SGNH_hydro_sf"/>
</dbReference>
<feature type="domain" description="SGNH hydrolase-type esterase" evidence="2">
    <location>
        <begin position="61"/>
        <end position="305"/>
    </location>
</feature>
<evidence type="ECO:0000259" key="2">
    <source>
        <dbReference type="Pfam" id="PF13472"/>
    </source>
</evidence>
<proteinExistence type="predicted"/>
<feature type="domain" description="Copper amine oxidase-like N-terminal" evidence="1">
    <location>
        <begin position="334"/>
        <end position="445"/>
    </location>
</feature>
<reference evidence="3 4" key="1">
    <citation type="submission" date="2018-07" db="EMBL/GenBank/DDBJ databases">
        <title>Genomic Encyclopedia of Type Strains, Phase III (KMG-III): the genomes of soil and plant-associated and newly described type strains.</title>
        <authorList>
            <person name="Whitman W."/>
        </authorList>
    </citation>
    <scope>NUCLEOTIDE SEQUENCE [LARGE SCALE GENOMIC DNA]</scope>
    <source>
        <strain evidence="3 4">CECT 7506</strain>
    </source>
</reference>
<dbReference type="CDD" id="cd00229">
    <property type="entry name" value="SGNH_hydrolase"/>
    <property type="match status" value="1"/>
</dbReference>
<evidence type="ECO:0000259" key="1">
    <source>
        <dbReference type="Pfam" id="PF07833"/>
    </source>
</evidence>
<dbReference type="RefSeq" id="WP_181873529.1">
    <property type="nucleotide sequence ID" value="NZ_QPJD01000008.1"/>
</dbReference>
<evidence type="ECO:0000313" key="4">
    <source>
        <dbReference type="Proteomes" id="UP000252415"/>
    </source>
</evidence>
<dbReference type="SUPFAM" id="SSF55383">
    <property type="entry name" value="Copper amine oxidase, domain N"/>
    <property type="match status" value="1"/>
</dbReference>
<accession>A0A368VZW5</accession>
<dbReference type="Pfam" id="PF07833">
    <property type="entry name" value="Cu_amine_oxidN1"/>
    <property type="match status" value="1"/>
</dbReference>
<dbReference type="Proteomes" id="UP000252415">
    <property type="component" value="Unassembled WGS sequence"/>
</dbReference>
<sequence>MNSKLRKVTLRTAAPAVLVIWLISSFTTNIPIFTSENYSSTAYAAFESDGTAQADTYNIVAVGDSVTAGYEYGFTEQSVPYGFVEHLYEQALFNGLSAGYSNYGILGLRTSGLKRWIDAVVQGEGVESSDIQKNLPDPRADRIFAETKQLRAALSKADLIVMTIGGNDMYAVLAKLEEGAPQAEAAVVLANALNIYETELEAALRLMLTLQPNAQIVVADQYLPIPPPVKIGSLTFPLYPEANRLFLMDSLKQQRKRLDEIITRLTNNGFNVKAANVANAFTGNELNFTSVAEGDIHPSREGYAAMGKAFTKAVWGNYRTVKPRESGVPVSIVVMGKELLSNNKPVLVQNRTFVPLRDITDAMGATLKWHAATQTASILLKGRTVDISVGSATLRINGVPVKLNAQPAFLQQIGISKKLYVPLAALSEGLHFQVIYRDTLKTVFINK</sequence>
<dbReference type="EMBL" id="QPJD01000008">
    <property type="protein sequence ID" value="RCW47555.1"/>
    <property type="molecule type" value="Genomic_DNA"/>
</dbReference>
<keyword evidence="4" id="KW-1185">Reference proteome</keyword>
<dbReference type="Pfam" id="PF13472">
    <property type="entry name" value="Lipase_GDSL_2"/>
    <property type="match status" value="1"/>
</dbReference>
<dbReference type="Gene3D" id="3.40.50.1110">
    <property type="entry name" value="SGNH hydrolase"/>
    <property type="match status" value="1"/>
</dbReference>
<dbReference type="Gene3D" id="3.30.457.10">
    <property type="entry name" value="Copper amine oxidase-like, N-terminal domain"/>
    <property type="match status" value="1"/>
</dbReference>
<organism evidence="3 4">
    <name type="scientific">Paenibacillus prosopidis</name>
    <dbReference type="NCBI Taxonomy" id="630520"/>
    <lineage>
        <taxon>Bacteria</taxon>
        <taxon>Bacillati</taxon>
        <taxon>Bacillota</taxon>
        <taxon>Bacilli</taxon>
        <taxon>Bacillales</taxon>
        <taxon>Paenibacillaceae</taxon>
        <taxon>Paenibacillus</taxon>
    </lineage>
</organism>
<gene>
    <name evidence="3" type="ORF">DFP97_108170</name>
</gene>
<dbReference type="InterPro" id="IPR012854">
    <property type="entry name" value="Cu_amine_oxidase-like_N"/>
</dbReference>
<dbReference type="InterPro" id="IPR013830">
    <property type="entry name" value="SGNH_hydro"/>
</dbReference>
<dbReference type="AlphaFoldDB" id="A0A368VZW5"/>
<name>A0A368VZW5_9BACL</name>
<dbReference type="SUPFAM" id="SSF52266">
    <property type="entry name" value="SGNH hydrolase"/>
    <property type="match status" value="1"/>
</dbReference>